<proteinExistence type="predicted"/>
<keyword evidence="3" id="KW-1185">Reference proteome</keyword>
<evidence type="ECO:0000313" key="2">
    <source>
        <dbReference type="EMBL" id="KAF8767124.1"/>
    </source>
</evidence>
<accession>A0A8T0E6L0</accession>
<name>A0A8T0E6L0_ARGBR</name>
<organism evidence="2 3">
    <name type="scientific">Argiope bruennichi</name>
    <name type="common">Wasp spider</name>
    <name type="synonym">Aranea bruennichi</name>
    <dbReference type="NCBI Taxonomy" id="94029"/>
    <lineage>
        <taxon>Eukaryota</taxon>
        <taxon>Metazoa</taxon>
        <taxon>Ecdysozoa</taxon>
        <taxon>Arthropoda</taxon>
        <taxon>Chelicerata</taxon>
        <taxon>Arachnida</taxon>
        <taxon>Araneae</taxon>
        <taxon>Araneomorphae</taxon>
        <taxon>Entelegynae</taxon>
        <taxon>Araneoidea</taxon>
        <taxon>Araneidae</taxon>
        <taxon>Argiope</taxon>
    </lineage>
</organism>
<dbReference type="EMBL" id="JABXBU010002230">
    <property type="protein sequence ID" value="KAF8767124.1"/>
    <property type="molecule type" value="Genomic_DNA"/>
</dbReference>
<protein>
    <submittedName>
        <fullName evidence="2">Uncharacterized protein</fullName>
    </submittedName>
</protein>
<sequence length="110" mass="12615">MRRMRMESRLIPRQLRQGCTSPSITVLKGGVGEMEGDTESWEGGCQQHVSGSPRGVDGRKERKWCVGLRCMVFGESWLSWSDACVMGWCRPRDAAGNWRRRGELWRGGWR</sequence>
<evidence type="ECO:0000313" key="3">
    <source>
        <dbReference type="Proteomes" id="UP000807504"/>
    </source>
</evidence>
<reference evidence="2" key="2">
    <citation type="submission" date="2020-06" db="EMBL/GenBank/DDBJ databases">
        <authorList>
            <person name="Sheffer M."/>
        </authorList>
    </citation>
    <scope>NUCLEOTIDE SEQUENCE</scope>
</reference>
<gene>
    <name evidence="2" type="ORF">HNY73_020115</name>
</gene>
<reference evidence="2" key="1">
    <citation type="journal article" date="2020" name="bioRxiv">
        <title>Chromosome-level reference genome of the European wasp spider Argiope bruennichi: a resource for studies on range expansion and evolutionary adaptation.</title>
        <authorList>
            <person name="Sheffer M.M."/>
            <person name="Hoppe A."/>
            <person name="Krehenwinkel H."/>
            <person name="Uhl G."/>
            <person name="Kuss A.W."/>
            <person name="Jensen L."/>
            <person name="Jensen C."/>
            <person name="Gillespie R.G."/>
            <person name="Hoff K.J."/>
            <person name="Prost S."/>
        </authorList>
    </citation>
    <scope>NUCLEOTIDE SEQUENCE</scope>
</reference>
<evidence type="ECO:0000256" key="1">
    <source>
        <dbReference type="SAM" id="MobiDB-lite"/>
    </source>
</evidence>
<dbReference type="AlphaFoldDB" id="A0A8T0E6L0"/>
<comment type="caution">
    <text evidence="2">The sequence shown here is derived from an EMBL/GenBank/DDBJ whole genome shotgun (WGS) entry which is preliminary data.</text>
</comment>
<feature type="region of interest" description="Disordered" evidence="1">
    <location>
        <begin position="30"/>
        <end position="58"/>
    </location>
</feature>
<dbReference type="Proteomes" id="UP000807504">
    <property type="component" value="Unassembled WGS sequence"/>
</dbReference>